<reference evidence="2" key="1">
    <citation type="submission" date="2021-07" db="EMBL/GenBank/DDBJ databases">
        <title>Draft genome sequence of carbapenem-resistant Aeromonas spp. in Japan.</title>
        <authorList>
            <person name="Maehana S."/>
            <person name="Suzuki M."/>
            <person name="Kitasato H."/>
        </authorList>
    </citation>
    <scope>NUCLEOTIDE SEQUENCE</scope>
    <source>
        <strain evidence="2">KAM348</strain>
    </source>
</reference>
<gene>
    <name evidence="2" type="ORF">KAM348_42400</name>
</gene>
<evidence type="ECO:0000256" key="1">
    <source>
        <dbReference type="SAM" id="MobiDB-lite"/>
    </source>
</evidence>
<accession>A0AAI9KVS0</accession>
<proteinExistence type="predicted"/>
<evidence type="ECO:0000313" key="3">
    <source>
        <dbReference type="Proteomes" id="UP000887009"/>
    </source>
</evidence>
<dbReference type="AlphaFoldDB" id="A0AAI9KVS0"/>
<organism evidence="2 3">
    <name type="scientific">Aeromonas caviae</name>
    <name type="common">Aeromonas punctata</name>
    <dbReference type="NCBI Taxonomy" id="648"/>
    <lineage>
        <taxon>Bacteria</taxon>
        <taxon>Pseudomonadati</taxon>
        <taxon>Pseudomonadota</taxon>
        <taxon>Gammaproteobacteria</taxon>
        <taxon>Aeromonadales</taxon>
        <taxon>Aeromonadaceae</taxon>
        <taxon>Aeromonas</taxon>
    </lineage>
</organism>
<evidence type="ECO:0000313" key="2">
    <source>
        <dbReference type="EMBL" id="GJA56817.1"/>
    </source>
</evidence>
<comment type="caution">
    <text evidence="2">The sequence shown here is derived from an EMBL/GenBank/DDBJ whole genome shotgun (WGS) entry which is preliminary data.</text>
</comment>
<protein>
    <submittedName>
        <fullName evidence="2">Uncharacterized protein</fullName>
    </submittedName>
</protein>
<dbReference type="EMBL" id="BPNL01000099">
    <property type="protein sequence ID" value="GJA56817.1"/>
    <property type="molecule type" value="Genomic_DNA"/>
</dbReference>
<sequence>MAKVRTVDVKGKPLTLLSLPMLADPGPDFTYKCRIFDPDPDSNRGHINGCAKDRHKEAG</sequence>
<dbReference type="Proteomes" id="UP000887009">
    <property type="component" value="Unassembled WGS sequence"/>
</dbReference>
<name>A0AAI9KVS0_AERCA</name>
<feature type="region of interest" description="Disordered" evidence="1">
    <location>
        <begin position="38"/>
        <end position="59"/>
    </location>
</feature>